<evidence type="ECO:0000313" key="4">
    <source>
        <dbReference type="Proteomes" id="UP000182987"/>
    </source>
</evidence>
<name>A0A0G9HEW0_9GAMM</name>
<keyword evidence="4" id="KW-1185">Reference proteome</keyword>
<keyword evidence="2" id="KW-0812">Transmembrane</keyword>
<organism evidence="3 4">
    <name type="scientific">Luteibacter rhizovicinus DSM 16549</name>
    <dbReference type="NCBI Taxonomy" id="1440763"/>
    <lineage>
        <taxon>Bacteria</taxon>
        <taxon>Pseudomonadati</taxon>
        <taxon>Pseudomonadota</taxon>
        <taxon>Gammaproteobacteria</taxon>
        <taxon>Lysobacterales</taxon>
        <taxon>Rhodanobacteraceae</taxon>
        <taxon>Luteibacter</taxon>
    </lineage>
</organism>
<evidence type="ECO:0000256" key="1">
    <source>
        <dbReference type="SAM" id="MobiDB-lite"/>
    </source>
</evidence>
<reference evidence="4" key="1">
    <citation type="submission" date="2016-09" db="EMBL/GenBank/DDBJ databases">
        <authorList>
            <person name="Lysoe E."/>
        </authorList>
    </citation>
    <scope>NUCLEOTIDE SEQUENCE [LARGE SCALE GENOMIC DNA]</scope>
    <source>
        <strain evidence="4">LJ96T</strain>
    </source>
</reference>
<dbReference type="EMBL" id="CP017480">
    <property type="protein sequence ID" value="APG04733.1"/>
    <property type="molecule type" value="Genomic_DNA"/>
</dbReference>
<evidence type="ECO:0000256" key="2">
    <source>
        <dbReference type="SAM" id="Phobius"/>
    </source>
</evidence>
<dbReference type="PATRIC" id="fig|1440763.5.peg.417"/>
<dbReference type="AlphaFoldDB" id="A0A0G9HEW0"/>
<feature type="transmembrane region" description="Helical" evidence="2">
    <location>
        <begin position="12"/>
        <end position="37"/>
    </location>
</feature>
<evidence type="ECO:0000313" key="3">
    <source>
        <dbReference type="EMBL" id="APG04733.1"/>
    </source>
</evidence>
<dbReference type="Proteomes" id="UP000182987">
    <property type="component" value="Chromosome"/>
</dbReference>
<dbReference type="RefSeq" id="WP_046966404.1">
    <property type="nucleotide sequence ID" value="NZ_CP017480.1"/>
</dbReference>
<proteinExistence type="predicted"/>
<dbReference type="PROSITE" id="PS51257">
    <property type="entry name" value="PROKAR_LIPOPROTEIN"/>
    <property type="match status" value="1"/>
</dbReference>
<feature type="region of interest" description="Disordered" evidence="1">
    <location>
        <begin position="136"/>
        <end position="156"/>
    </location>
</feature>
<gene>
    <name evidence="3" type="ORF">BJI69_13055</name>
</gene>
<feature type="compositionally biased region" description="Basic and acidic residues" evidence="1">
    <location>
        <begin position="144"/>
        <end position="156"/>
    </location>
</feature>
<dbReference type="KEGG" id="lrz:BJI69_13055"/>
<protein>
    <submittedName>
        <fullName evidence="3">Uncharacterized protein</fullName>
    </submittedName>
</protein>
<keyword evidence="2" id="KW-1133">Transmembrane helix</keyword>
<sequence length="156" mass="17808">MTRDRGGKPPFLSKAFLAAAFVVACLSCAWFGFWFGFSEMFFIHVDGRYTSDAAELVSQKRILRCLEEDPKRAADRLREILTIQRQILALEPQPVGQLDRLQVIVDPRALWLMMQQRQAIAETRVRMTALALDDSRPASCGGRAAEERRDVHERDI</sequence>
<accession>A0A0G9HEW0</accession>
<keyword evidence="2" id="KW-0472">Membrane</keyword>